<dbReference type="InterPro" id="IPR020568">
    <property type="entry name" value="Ribosomal_Su5_D2-typ_SF"/>
</dbReference>
<dbReference type="NCBIfam" id="NF009379">
    <property type="entry name" value="PRK12740.1-3"/>
    <property type="match status" value="1"/>
</dbReference>
<dbReference type="SMART" id="SM00838">
    <property type="entry name" value="EFG_C"/>
    <property type="match status" value="1"/>
</dbReference>
<accession>A0ABS9DTN7</accession>
<proteinExistence type="predicted"/>
<keyword evidence="10" id="KW-1185">Reference proteome</keyword>
<protein>
    <recommendedName>
        <fullName evidence="1">Elongation factor G</fullName>
    </recommendedName>
</protein>
<feature type="domain" description="Translation elongation factor EFG/EF2" evidence="8">
    <location>
        <begin position="447"/>
        <end position="564"/>
    </location>
</feature>
<sequence length="663" mass="70851">MGNAESHAIQHGPRAVALIGPYGSGKTTLFEALMTASGTPLRRAGEAKSHIPSTETRLTHCSFLGDPWAMLDCPGSVEFAYETASALAVADLAVVVAEPDPSRALALRSIFRMVEAAEVPFIVFVNKIDTLKVPLKDLLAALQAEADRPLVLRQMPIGEGGAITGYVDLVSERAYRYRPDTASELIRMPDDIAGTGQAAHEALIDTLADRDDALLEKVIEGAIPTPAELYEHLQKDVAERSLAGVMLGAADHANGVMRLWKALRHDTPDPAATALRRGIAPDGPPLAQVFKTTYAGQAGKLAYARVWRGKLRDGASFDGVRIGGILRNPGNDTQKITEAKTGDLVGLGRLDGVATGAALGESPESLRFPAPPPAVHAIAIAAADRKDDVKLSGALQKLLEEDPSFSLIRDPETGEMLLTGQGEIHLNRAIDRLAKVWGLAVGTARPRVRFKETIRKPVHQHARLKRQTGGHGQFADVKLDIAPRARGEGFLFIDRIVGGAVPRQYIPAVGDAAEQATRKGPFGYPVVDIGVTLVDGGFHSVDSSDMAFRSATRAGMAEALAKADPVLLEPIHRVTVSAPNMFTANVQRLLTGRRGQILGYSEKPGWSGWDDTEALVPEAELHGMIIELRSQTAGLGGFVHQFDHLAEAPARLAEKIARDAAAQ</sequence>
<dbReference type="Proteomes" id="UP001521209">
    <property type="component" value="Unassembled WGS sequence"/>
</dbReference>
<dbReference type="GO" id="GO:0003746">
    <property type="term" value="F:translation elongation factor activity"/>
    <property type="evidence" value="ECO:0007669"/>
    <property type="project" value="UniProtKB-KW"/>
</dbReference>
<dbReference type="InterPro" id="IPR009000">
    <property type="entry name" value="Transl_B-barrel_sf"/>
</dbReference>
<name>A0ABS9DTN7_9PROT</name>
<gene>
    <name evidence="9" type="ORF">L2A60_00405</name>
</gene>
<dbReference type="InterPro" id="IPR027417">
    <property type="entry name" value="P-loop_NTPase"/>
</dbReference>
<evidence type="ECO:0000313" key="9">
    <source>
        <dbReference type="EMBL" id="MCF3945145.1"/>
    </source>
</evidence>
<evidence type="ECO:0000256" key="4">
    <source>
        <dbReference type="ARBA" id="ARBA00022917"/>
    </source>
</evidence>
<organism evidence="9 10">
    <name type="scientific">Acidiphilium iwatense</name>
    <dbReference type="NCBI Taxonomy" id="768198"/>
    <lineage>
        <taxon>Bacteria</taxon>
        <taxon>Pseudomonadati</taxon>
        <taxon>Pseudomonadota</taxon>
        <taxon>Alphaproteobacteria</taxon>
        <taxon>Acetobacterales</taxon>
        <taxon>Acidocellaceae</taxon>
        <taxon>Acidiphilium</taxon>
    </lineage>
</organism>
<dbReference type="InterPro" id="IPR014721">
    <property type="entry name" value="Ribsml_uS5_D2-typ_fold_subgr"/>
</dbReference>
<dbReference type="Pfam" id="PF00679">
    <property type="entry name" value="EFG_C"/>
    <property type="match status" value="1"/>
</dbReference>
<evidence type="ECO:0000256" key="6">
    <source>
        <dbReference type="ARBA" id="ARBA00024731"/>
    </source>
</evidence>
<keyword evidence="2" id="KW-0547">Nucleotide-binding</keyword>
<dbReference type="InterPro" id="IPR000640">
    <property type="entry name" value="EFG_V-like"/>
</dbReference>
<dbReference type="InterPro" id="IPR035647">
    <property type="entry name" value="EFG_III/V"/>
</dbReference>
<dbReference type="SUPFAM" id="SSF50447">
    <property type="entry name" value="Translation proteins"/>
    <property type="match status" value="1"/>
</dbReference>
<dbReference type="InterPro" id="IPR035649">
    <property type="entry name" value="EFG_V"/>
</dbReference>
<comment type="caution">
    <text evidence="9">The sequence shown here is derived from an EMBL/GenBank/DDBJ whole genome shotgun (WGS) entry which is preliminary data.</text>
</comment>
<dbReference type="EMBL" id="JAKGBZ010000001">
    <property type="protein sequence ID" value="MCF3945145.1"/>
    <property type="molecule type" value="Genomic_DNA"/>
</dbReference>
<dbReference type="Gene3D" id="3.30.70.240">
    <property type="match status" value="1"/>
</dbReference>
<dbReference type="Gene3D" id="3.30.230.10">
    <property type="match status" value="1"/>
</dbReference>
<dbReference type="PANTHER" id="PTHR43261">
    <property type="entry name" value="TRANSLATION ELONGATION FACTOR G-RELATED"/>
    <property type="match status" value="1"/>
</dbReference>
<evidence type="ECO:0000256" key="5">
    <source>
        <dbReference type="ARBA" id="ARBA00023134"/>
    </source>
</evidence>
<dbReference type="SUPFAM" id="SSF54980">
    <property type="entry name" value="EF-G C-terminal domain-like"/>
    <property type="match status" value="2"/>
</dbReference>
<dbReference type="InterPro" id="IPR047872">
    <property type="entry name" value="EFG_IV"/>
</dbReference>
<dbReference type="Pfam" id="PF00009">
    <property type="entry name" value="GTP_EFTU"/>
    <property type="match status" value="1"/>
</dbReference>
<feature type="domain" description="Elongation factor EFG" evidence="7">
    <location>
        <begin position="566"/>
        <end position="656"/>
    </location>
</feature>
<dbReference type="SUPFAM" id="SSF52540">
    <property type="entry name" value="P-loop containing nucleoside triphosphate hydrolases"/>
    <property type="match status" value="1"/>
</dbReference>
<evidence type="ECO:0000256" key="1">
    <source>
        <dbReference type="ARBA" id="ARBA00017872"/>
    </source>
</evidence>
<evidence type="ECO:0000259" key="8">
    <source>
        <dbReference type="SMART" id="SM00889"/>
    </source>
</evidence>
<evidence type="ECO:0000259" key="7">
    <source>
        <dbReference type="SMART" id="SM00838"/>
    </source>
</evidence>
<dbReference type="PANTHER" id="PTHR43261:SF7">
    <property type="entry name" value="ELONGATION FACTOR G-LIKE PROTEIN"/>
    <property type="match status" value="1"/>
</dbReference>
<dbReference type="PRINTS" id="PR00315">
    <property type="entry name" value="ELONGATNFCT"/>
</dbReference>
<keyword evidence="4" id="KW-0648">Protein biosynthesis</keyword>
<comment type="function">
    <text evidence="6">Catalyzes the GTP-dependent ribosomal translocation step during translation elongation. During this step, the ribosome changes from the pre-translocational (PRE) to the post-translocational (POST) state as the newly formed A-site-bound peptidyl-tRNA and P-site-bound deacylated tRNA move to the P and E sites, respectively. Catalyzes the coordinated movement of the two tRNA molecules, the mRNA and conformational changes in the ribosome.</text>
</comment>
<reference evidence="9 10" key="1">
    <citation type="submission" date="2022-01" db="EMBL/GenBank/DDBJ databases">
        <authorList>
            <person name="Won M."/>
            <person name="Kim S.-J."/>
            <person name="Kwon S.-W."/>
        </authorList>
    </citation>
    <scope>NUCLEOTIDE SEQUENCE [LARGE SCALE GENOMIC DNA]</scope>
    <source>
        <strain evidence="9 10">KCTC 23505</strain>
    </source>
</reference>
<dbReference type="Gene3D" id="3.30.70.870">
    <property type="entry name" value="Elongation Factor G (Translational Gtpase), domain 3"/>
    <property type="match status" value="1"/>
</dbReference>
<dbReference type="Gene3D" id="3.40.50.300">
    <property type="entry name" value="P-loop containing nucleotide triphosphate hydrolases"/>
    <property type="match status" value="1"/>
</dbReference>
<evidence type="ECO:0000256" key="2">
    <source>
        <dbReference type="ARBA" id="ARBA00022741"/>
    </source>
</evidence>
<evidence type="ECO:0000256" key="3">
    <source>
        <dbReference type="ARBA" id="ARBA00022768"/>
    </source>
</evidence>
<dbReference type="CDD" id="cd03713">
    <property type="entry name" value="EFG_mtEFG_C"/>
    <property type="match status" value="1"/>
</dbReference>
<dbReference type="SMART" id="SM00889">
    <property type="entry name" value="EFG_IV"/>
    <property type="match status" value="1"/>
</dbReference>
<dbReference type="SUPFAM" id="SSF54211">
    <property type="entry name" value="Ribosomal protein S5 domain 2-like"/>
    <property type="match status" value="1"/>
</dbReference>
<keyword evidence="5" id="KW-0342">GTP-binding</keyword>
<dbReference type="Pfam" id="PF03764">
    <property type="entry name" value="EFG_IV"/>
    <property type="match status" value="1"/>
</dbReference>
<evidence type="ECO:0000313" key="10">
    <source>
        <dbReference type="Proteomes" id="UP001521209"/>
    </source>
</evidence>
<dbReference type="InterPro" id="IPR000795">
    <property type="entry name" value="T_Tr_GTP-bd_dom"/>
</dbReference>
<dbReference type="RefSeq" id="WP_235702385.1">
    <property type="nucleotide sequence ID" value="NZ_JAKGBZ010000001.1"/>
</dbReference>
<dbReference type="Pfam" id="PF14492">
    <property type="entry name" value="EFG_III"/>
    <property type="match status" value="1"/>
</dbReference>
<dbReference type="InterPro" id="IPR041095">
    <property type="entry name" value="EFG_II"/>
</dbReference>
<dbReference type="CDD" id="cd01434">
    <property type="entry name" value="EFG_mtEFG1_IV"/>
    <property type="match status" value="1"/>
</dbReference>
<dbReference type="InterPro" id="IPR005517">
    <property type="entry name" value="Transl_elong_EFG/EF2_IV"/>
</dbReference>
<keyword evidence="3 9" id="KW-0251">Elongation factor</keyword>
<dbReference type="Gene3D" id="2.40.30.10">
    <property type="entry name" value="Translation factors"/>
    <property type="match status" value="1"/>
</dbReference>